<feature type="domain" description="Acyl-CoA dehydrogenase/oxidase N-terminal" evidence="10">
    <location>
        <begin position="8"/>
        <end position="121"/>
    </location>
</feature>
<evidence type="ECO:0000256" key="7">
    <source>
        <dbReference type="RuleBase" id="RU362125"/>
    </source>
</evidence>
<dbReference type="InterPro" id="IPR009100">
    <property type="entry name" value="AcylCoA_DH/oxidase_NM_dom_sf"/>
</dbReference>
<dbReference type="PROSITE" id="PS00073">
    <property type="entry name" value="ACYL_COA_DH_2"/>
    <property type="match status" value="1"/>
</dbReference>
<dbReference type="Pfam" id="PF02770">
    <property type="entry name" value="Acyl-CoA_dh_M"/>
    <property type="match status" value="1"/>
</dbReference>
<organism evidence="11 12">
    <name type="scientific">Symbiobacterium terraclitae</name>
    <dbReference type="NCBI Taxonomy" id="557451"/>
    <lineage>
        <taxon>Bacteria</taxon>
        <taxon>Bacillati</taxon>
        <taxon>Bacillota</taxon>
        <taxon>Clostridia</taxon>
        <taxon>Eubacteriales</taxon>
        <taxon>Symbiobacteriaceae</taxon>
        <taxon>Symbiobacterium</taxon>
    </lineage>
</organism>
<keyword evidence="12" id="KW-1185">Reference proteome</keyword>
<proteinExistence type="inferred from homology"/>
<evidence type="ECO:0000256" key="2">
    <source>
        <dbReference type="ARBA" id="ARBA00009347"/>
    </source>
</evidence>
<evidence type="ECO:0000256" key="6">
    <source>
        <dbReference type="ARBA" id="ARBA00023002"/>
    </source>
</evidence>
<dbReference type="InterPro" id="IPR013786">
    <property type="entry name" value="AcylCoA_DH/ox_N"/>
</dbReference>
<evidence type="ECO:0000259" key="10">
    <source>
        <dbReference type="Pfam" id="PF02771"/>
    </source>
</evidence>
<keyword evidence="6 7" id="KW-0560">Oxidoreductase</keyword>
<feature type="domain" description="Acyl-CoA dehydrogenase/oxidase C-terminal" evidence="8">
    <location>
        <begin position="232"/>
        <end position="380"/>
    </location>
</feature>
<dbReference type="RefSeq" id="WP_209466932.1">
    <property type="nucleotide sequence ID" value="NZ_JAGGLG010000018.1"/>
</dbReference>
<dbReference type="Pfam" id="PF00441">
    <property type="entry name" value="Acyl-CoA_dh_1"/>
    <property type="match status" value="1"/>
</dbReference>
<dbReference type="InterPro" id="IPR006091">
    <property type="entry name" value="Acyl-CoA_Oxase/DH_mid-dom"/>
</dbReference>
<feature type="domain" description="Acyl-CoA oxidase/dehydrogenase middle" evidence="9">
    <location>
        <begin position="125"/>
        <end position="220"/>
    </location>
</feature>
<dbReference type="PANTHER" id="PTHR48083">
    <property type="entry name" value="MEDIUM-CHAIN SPECIFIC ACYL-COA DEHYDROGENASE, MITOCHONDRIAL-RELATED"/>
    <property type="match status" value="1"/>
</dbReference>
<name>A0ABS4JTD9_9FIRM</name>
<evidence type="ECO:0000256" key="4">
    <source>
        <dbReference type="ARBA" id="ARBA00022630"/>
    </source>
</evidence>
<comment type="caution">
    <text evidence="11">The sequence shown here is derived from an EMBL/GenBank/DDBJ whole genome shotgun (WGS) entry which is preliminary data.</text>
</comment>
<accession>A0ABS4JTD9</accession>
<reference evidence="11 12" key="1">
    <citation type="submission" date="2021-03" db="EMBL/GenBank/DDBJ databases">
        <title>Genomic Encyclopedia of Type Strains, Phase IV (KMG-IV): sequencing the most valuable type-strain genomes for metagenomic binning, comparative biology and taxonomic classification.</title>
        <authorList>
            <person name="Goeker M."/>
        </authorList>
    </citation>
    <scope>NUCLEOTIDE SEQUENCE [LARGE SCALE GENOMIC DNA]</scope>
    <source>
        <strain evidence="11 12">DSM 27138</strain>
    </source>
</reference>
<dbReference type="Pfam" id="PF02771">
    <property type="entry name" value="Acyl-CoA_dh_N"/>
    <property type="match status" value="1"/>
</dbReference>
<dbReference type="Gene3D" id="2.40.110.10">
    <property type="entry name" value="Butyryl-CoA Dehydrogenase, subunit A, domain 2"/>
    <property type="match status" value="1"/>
</dbReference>
<dbReference type="PIRSF" id="PIRSF016578">
    <property type="entry name" value="HsaA"/>
    <property type="match status" value="1"/>
</dbReference>
<dbReference type="Gene3D" id="1.10.540.10">
    <property type="entry name" value="Acyl-CoA dehydrogenase/oxidase, N-terminal domain"/>
    <property type="match status" value="1"/>
</dbReference>
<evidence type="ECO:0000313" key="12">
    <source>
        <dbReference type="Proteomes" id="UP001519289"/>
    </source>
</evidence>
<evidence type="ECO:0000313" key="11">
    <source>
        <dbReference type="EMBL" id="MBP2018806.1"/>
    </source>
</evidence>
<dbReference type="PANTHER" id="PTHR48083:SF2">
    <property type="entry name" value="MEDIUM-CHAIN SPECIFIC ACYL-COA DEHYDROGENASE, MITOCHONDRIAL"/>
    <property type="match status" value="1"/>
</dbReference>
<dbReference type="InterPro" id="IPR036250">
    <property type="entry name" value="AcylCo_DH-like_C"/>
</dbReference>
<dbReference type="SUPFAM" id="SSF47203">
    <property type="entry name" value="Acyl-CoA dehydrogenase C-terminal domain-like"/>
    <property type="match status" value="1"/>
</dbReference>
<evidence type="ECO:0000256" key="3">
    <source>
        <dbReference type="ARBA" id="ARBA00019125"/>
    </source>
</evidence>
<dbReference type="InterPro" id="IPR046373">
    <property type="entry name" value="Acyl-CoA_Oxase/DH_mid-dom_sf"/>
</dbReference>
<evidence type="ECO:0000259" key="8">
    <source>
        <dbReference type="Pfam" id="PF00441"/>
    </source>
</evidence>
<comment type="cofactor">
    <cofactor evidence="1 7">
        <name>FAD</name>
        <dbReference type="ChEBI" id="CHEBI:57692"/>
    </cofactor>
</comment>
<keyword evidence="5 7" id="KW-0274">FAD</keyword>
<gene>
    <name evidence="11" type="ORF">J2Z79_002221</name>
</gene>
<dbReference type="Proteomes" id="UP001519289">
    <property type="component" value="Unassembled WGS sequence"/>
</dbReference>
<dbReference type="InterPro" id="IPR050741">
    <property type="entry name" value="Acyl-CoA_dehydrogenase"/>
</dbReference>
<dbReference type="EMBL" id="JAGGLG010000018">
    <property type="protein sequence ID" value="MBP2018806.1"/>
    <property type="molecule type" value="Genomic_DNA"/>
</dbReference>
<dbReference type="InterPro" id="IPR037069">
    <property type="entry name" value="AcylCoA_DH/ox_N_sf"/>
</dbReference>
<dbReference type="InterPro" id="IPR009075">
    <property type="entry name" value="AcylCo_DH/oxidase_C"/>
</dbReference>
<sequence>MWKRLFLSEEHEEIRRLVRQFAERELQPHAEEWEAQEFMPSDVLRRMGELGLLGLRYPAEYGGQGLDIFASIVVYEELARCRAAGPAAVAAVHAEIALPLILKFGTEAQRRRYLVPGLRGEKIACLAITEPDTGSDVAAIRTRAVRDGDGWVLDGAKTFISNGARADFAVVLARTSPEGGHRGLSHFIVEKGTPGFRVARQLKKAGQHSADTAELQFDQVRLPADALLGEENRGFYQTMWQFQTERLIAAAVDVGRARVALELAVAYAGTRQAFGGLLAEKQVIRHRIADMATRVETARRLLYTTAWEVKSGGQPAAAISMCKLVAANTALSVADDALQIHGGYGYMQEYPVQRLWRDARVSRIVAGTDEIMREIIGREVIGKGGRE</sequence>
<comment type="similarity">
    <text evidence="2 7">Belongs to the acyl-CoA dehydrogenase family.</text>
</comment>
<evidence type="ECO:0000259" key="9">
    <source>
        <dbReference type="Pfam" id="PF02770"/>
    </source>
</evidence>
<dbReference type="SUPFAM" id="SSF56645">
    <property type="entry name" value="Acyl-CoA dehydrogenase NM domain-like"/>
    <property type="match status" value="1"/>
</dbReference>
<dbReference type="InterPro" id="IPR006089">
    <property type="entry name" value="Acyl-CoA_DH_CS"/>
</dbReference>
<evidence type="ECO:0000256" key="5">
    <source>
        <dbReference type="ARBA" id="ARBA00022827"/>
    </source>
</evidence>
<keyword evidence="4 7" id="KW-0285">Flavoprotein</keyword>
<protein>
    <recommendedName>
        <fullName evidence="3">Medium-chain specific acyl-CoA dehydrogenase, mitochondrial</fullName>
    </recommendedName>
</protein>
<dbReference type="Gene3D" id="1.20.140.10">
    <property type="entry name" value="Butyryl-CoA Dehydrogenase, subunit A, domain 3"/>
    <property type="match status" value="1"/>
</dbReference>
<evidence type="ECO:0000256" key="1">
    <source>
        <dbReference type="ARBA" id="ARBA00001974"/>
    </source>
</evidence>